<sequence>MSNSTSIPGAGHSIRPRQEARLQGSAAGNSLPSAAFEVSPNQEAWANPLFPRQGLIIPAADAPPQPPHQNFDKPDPSVLHR</sequence>
<evidence type="ECO:0000256" key="1">
    <source>
        <dbReference type="SAM" id="MobiDB-lite"/>
    </source>
</evidence>
<dbReference type="Proteomes" id="UP000199249">
    <property type="component" value="Unassembled WGS sequence"/>
</dbReference>
<evidence type="ECO:0000313" key="3">
    <source>
        <dbReference type="Proteomes" id="UP000199249"/>
    </source>
</evidence>
<proteinExistence type="predicted"/>
<keyword evidence="3" id="KW-1185">Reference proteome</keyword>
<name>A0A1H3L626_9BACT</name>
<dbReference type="EMBL" id="FNOV01000010">
    <property type="protein sequence ID" value="SDY59736.1"/>
    <property type="molecule type" value="Genomic_DNA"/>
</dbReference>
<organism evidence="2 3">
    <name type="scientific">Hymenobacter psychrophilus</name>
    <dbReference type="NCBI Taxonomy" id="651662"/>
    <lineage>
        <taxon>Bacteria</taxon>
        <taxon>Pseudomonadati</taxon>
        <taxon>Bacteroidota</taxon>
        <taxon>Cytophagia</taxon>
        <taxon>Cytophagales</taxon>
        <taxon>Hymenobacteraceae</taxon>
        <taxon>Hymenobacter</taxon>
    </lineage>
</organism>
<feature type="region of interest" description="Disordered" evidence="1">
    <location>
        <begin position="56"/>
        <end position="81"/>
    </location>
</feature>
<reference evidence="3" key="1">
    <citation type="submission" date="2016-10" db="EMBL/GenBank/DDBJ databases">
        <authorList>
            <person name="Varghese N."/>
            <person name="Submissions S."/>
        </authorList>
    </citation>
    <scope>NUCLEOTIDE SEQUENCE [LARGE SCALE GENOMIC DNA]</scope>
    <source>
        <strain evidence="3">CGMCC 1.8975</strain>
    </source>
</reference>
<dbReference type="STRING" id="651662.SAMN04488069_110116"/>
<gene>
    <name evidence="2" type="ORF">SAMN04488069_110116</name>
</gene>
<protein>
    <submittedName>
        <fullName evidence="2">Uncharacterized protein</fullName>
    </submittedName>
</protein>
<dbReference type="AlphaFoldDB" id="A0A1H3L626"/>
<evidence type="ECO:0000313" key="2">
    <source>
        <dbReference type="EMBL" id="SDY59736.1"/>
    </source>
</evidence>
<feature type="region of interest" description="Disordered" evidence="1">
    <location>
        <begin position="1"/>
        <end position="30"/>
    </location>
</feature>
<accession>A0A1H3L626</accession>